<feature type="signal peptide" evidence="1">
    <location>
        <begin position="1"/>
        <end position="18"/>
    </location>
</feature>
<organism evidence="2 3">
    <name type="scientific">candidate division GN15 bacterium</name>
    <dbReference type="NCBI Taxonomy" id="2072418"/>
    <lineage>
        <taxon>Bacteria</taxon>
        <taxon>candidate division GN15</taxon>
    </lineage>
</organism>
<keyword evidence="1" id="KW-0732">Signal</keyword>
<comment type="caution">
    <text evidence="2">The sequence shown here is derived from an EMBL/GenBank/DDBJ whole genome shotgun (WGS) entry which is preliminary data.</text>
</comment>
<accession>A0A855WY33</accession>
<dbReference type="EMBL" id="PQAP01000146">
    <property type="protein sequence ID" value="PWB70389.1"/>
    <property type="molecule type" value="Genomic_DNA"/>
</dbReference>
<evidence type="ECO:0000256" key="1">
    <source>
        <dbReference type="SAM" id="SignalP"/>
    </source>
</evidence>
<name>A0A855WY33_9BACT</name>
<dbReference type="Proteomes" id="UP000250918">
    <property type="component" value="Unassembled WGS sequence"/>
</dbReference>
<evidence type="ECO:0000313" key="3">
    <source>
        <dbReference type="Proteomes" id="UP000250918"/>
    </source>
</evidence>
<reference evidence="2 3" key="1">
    <citation type="journal article" date="2018" name="ISME J.">
        <title>A methanotrophic archaeon couples anaerobic oxidation of methane to Fe(III) reduction.</title>
        <authorList>
            <person name="Cai C."/>
            <person name="Leu A.O."/>
            <person name="Xie G.J."/>
            <person name="Guo J."/>
            <person name="Feng Y."/>
            <person name="Zhao J.X."/>
            <person name="Tyson G.W."/>
            <person name="Yuan Z."/>
            <person name="Hu S."/>
        </authorList>
    </citation>
    <scope>NUCLEOTIDE SEQUENCE [LARGE SCALE GENOMIC DNA]</scope>
    <source>
        <strain evidence="2">FeB_12</strain>
    </source>
</reference>
<gene>
    <name evidence="2" type="ORF">C3F09_09145</name>
</gene>
<dbReference type="AlphaFoldDB" id="A0A855WY33"/>
<evidence type="ECO:0000313" key="2">
    <source>
        <dbReference type="EMBL" id="PWB70389.1"/>
    </source>
</evidence>
<protein>
    <submittedName>
        <fullName evidence="2">Uncharacterized protein</fullName>
    </submittedName>
</protein>
<sequence>MKKLTLAALLALAGLVIAADQNQPPSKEPVSIPEPLQEYYYTGLEPEKLAYCIDLWYDAALKGDKGKSAKYEQMIDDILRGDLDSTRQALSLFARQLDQRQQAEIALDSTILNDKFSPEVIEAQELYGREWDSYKAKAKIAGTIQSSASFSNKYRLMSDYIEVLRRDVGLPKLKYAAIQLKSAQGTVPGEKTKPLSK</sequence>
<feature type="chain" id="PRO_5032812824" evidence="1">
    <location>
        <begin position="19"/>
        <end position="197"/>
    </location>
</feature>
<proteinExistence type="predicted"/>